<keyword evidence="1" id="KW-1133">Transmembrane helix</keyword>
<dbReference type="EMBL" id="ML211125">
    <property type="protein sequence ID" value="TFK88134.1"/>
    <property type="molecule type" value="Genomic_DNA"/>
</dbReference>
<gene>
    <name evidence="2" type="ORF">K466DRAFT_662549</name>
</gene>
<feature type="transmembrane region" description="Helical" evidence="1">
    <location>
        <begin position="27"/>
        <end position="46"/>
    </location>
</feature>
<evidence type="ECO:0000256" key="1">
    <source>
        <dbReference type="SAM" id="Phobius"/>
    </source>
</evidence>
<keyword evidence="3" id="KW-1185">Reference proteome</keyword>
<keyword evidence="1" id="KW-0472">Membrane</keyword>
<sequence length="148" mass="16282">MSSPGLDSISLDDNGRRVQRDLLNSRIIALFLESMVFGVFAILYATSVCDILCGNQPSTLSKRNKRLLGVNTLMFALAIAHLALTVKATLDGFVTNGTDRQSVYDAFFDSSHFGSGTDIAQFYIYVTQTLIGDAFMVRTGDIRNIRET</sequence>
<evidence type="ECO:0000313" key="3">
    <source>
        <dbReference type="Proteomes" id="UP000308197"/>
    </source>
</evidence>
<dbReference type="AlphaFoldDB" id="A0A5C3PEG1"/>
<proteinExistence type="predicted"/>
<accession>A0A5C3PEG1</accession>
<evidence type="ECO:0000313" key="2">
    <source>
        <dbReference type="EMBL" id="TFK88134.1"/>
    </source>
</evidence>
<keyword evidence="1" id="KW-0812">Transmembrane</keyword>
<feature type="transmembrane region" description="Helical" evidence="1">
    <location>
        <begin position="67"/>
        <end position="86"/>
    </location>
</feature>
<dbReference type="Proteomes" id="UP000308197">
    <property type="component" value="Unassembled WGS sequence"/>
</dbReference>
<dbReference type="InParanoid" id="A0A5C3PEG1"/>
<organism evidence="2 3">
    <name type="scientific">Polyporus arcularius HHB13444</name>
    <dbReference type="NCBI Taxonomy" id="1314778"/>
    <lineage>
        <taxon>Eukaryota</taxon>
        <taxon>Fungi</taxon>
        <taxon>Dikarya</taxon>
        <taxon>Basidiomycota</taxon>
        <taxon>Agaricomycotina</taxon>
        <taxon>Agaricomycetes</taxon>
        <taxon>Polyporales</taxon>
        <taxon>Polyporaceae</taxon>
        <taxon>Polyporus</taxon>
    </lineage>
</organism>
<name>A0A5C3PEG1_9APHY</name>
<protein>
    <submittedName>
        <fullName evidence="2">Uncharacterized protein</fullName>
    </submittedName>
</protein>
<reference evidence="2 3" key="1">
    <citation type="journal article" date="2019" name="Nat. Ecol. Evol.">
        <title>Megaphylogeny resolves global patterns of mushroom evolution.</title>
        <authorList>
            <person name="Varga T."/>
            <person name="Krizsan K."/>
            <person name="Foldi C."/>
            <person name="Dima B."/>
            <person name="Sanchez-Garcia M."/>
            <person name="Sanchez-Ramirez S."/>
            <person name="Szollosi G.J."/>
            <person name="Szarkandi J.G."/>
            <person name="Papp V."/>
            <person name="Albert L."/>
            <person name="Andreopoulos W."/>
            <person name="Angelini C."/>
            <person name="Antonin V."/>
            <person name="Barry K.W."/>
            <person name="Bougher N.L."/>
            <person name="Buchanan P."/>
            <person name="Buyck B."/>
            <person name="Bense V."/>
            <person name="Catcheside P."/>
            <person name="Chovatia M."/>
            <person name="Cooper J."/>
            <person name="Damon W."/>
            <person name="Desjardin D."/>
            <person name="Finy P."/>
            <person name="Geml J."/>
            <person name="Haridas S."/>
            <person name="Hughes K."/>
            <person name="Justo A."/>
            <person name="Karasinski D."/>
            <person name="Kautmanova I."/>
            <person name="Kiss B."/>
            <person name="Kocsube S."/>
            <person name="Kotiranta H."/>
            <person name="LaButti K.M."/>
            <person name="Lechner B.E."/>
            <person name="Liimatainen K."/>
            <person name="Lipzen A."/>
            <person name="Lukacs Z."/>
            <person name="Mihaltcheva S."/>
            <person name="Morgado L.N."/>
            <person name="Niskanen T."/>
            <person name="Noordeloos M.E."/>
            <person name="Ohm R.A."/>
            <person name="Ortiz-Santana B."/>
            <person name="Ovrebo C."/>
            <person name="Racz N."/>
            <person name="Riley R."/>
            <person name="Savchenko A."/>
            <person name="Shiryaev A."/>
            <person name="Soop K."/>
            <person name="Spirin V."/>
            <person name="Szebenyi C."/>
            <person name="Tomsovsky M."/>
            <person name="Tulloss R.E."/>
            <person name="Uehling J."/>
            <person name="Grigoriev I.V."/>
            <person name="Vagvolgyi C."/>
            <person name="Papp T."/>
            <person name="Martin F.M."/>
            <person name="Miettinen O."/>
            <person name="Hibbett D.S."/>
            <person name="Nagy L.G."/>
        </authorList>
    </citation>
    <scope>NUCLEOTIDE SEQUENCE [LARGE SCALE GENOMIC DNA]</scope>
    <source>
        <strain evidence="2 3">HHB13444</strain>
    </source>
</reference>
<dbReference type="STRING" id="1314778.A0A5C3PEG1"/>